<organism evidence="2 3">
    <name type="scientific">Nakamurella aerolata</name>
    <dbReference type="NCBI Taxonomy" id="1656892"/>
    <lineage>
        <taxon>Bacteria</taxon>
        <taxon>Bacillati</taxon>
        <taxon>Actinomycetota</taxon>
        <taxon>Actinomycetes</taxon>
        <taxon>Nakamurellales</taxon>
        <taxon>Nakamurellaceae</taxon>
        <taxon>Nakamurella</taxon>
    </lineage>
</organism>
<sequence>MSAPADGFLIRPLRVADADELGRVHVRVWREAYGGMMSAQTLADLDPAGYADMWQRAAERSVEAEPEYIVSDGARGSMTRVAEDAASGALVGFISVGAARDDDAPTASQLWAINVLAAQHGSGVAQRLVDAALGPDRPAYLWVVEQNARAQSFYRRNGFRTDGGRLRDDDLGCDEIRMVRR</sequence>
<dbReference type="RefSeq" id="WP_171200552.1">
    <property type="nucleotide sequence ID" value="NZ_JABEND010000008.1"/>
</dbReference>
<dbReference type="Proteomes" id="UP000562984">
    <property type="component" value="Unassembled WGS sequence"/>
</dbReference>
<feature type="domain" description="N-acetyltransferase" evidence="1">
    <location>
        <begin position="37"/>
        <end position="181"/>
    </location>
</feature>
<dbReference type="SUPFAM" id="SSF55729">
    <property type="entry name" value="Acyl-CoA N-acyltransferases (Nat)"/>
    <property type="match status" value="1"/>
</dbReference>
<dbReference type="Gene3D" id="3.40.630.30">
    <property type="match status" value="1"/>
</dbReference>
<name>A0A849AEI2_9ACTN</name>
<dbReference type="PROSITE" id="PS51186">
    <property type="entry name" value="GNAT"/>
    <property type="match status" value="1"/>
</dbReference>
<dbReference type="InterPro" id="IPR000182">
    <property type="entry name" value="GNAT_dom"/>
</dbReference>
<evidence type="ECO:0000259" key="1">
    <source>
        <dbReference type="PROSITE" id="PS51186"/>
    </source>
</evidence>
<gene>
    <name evidence="2" type="ORF">HKD39_14355</name>
</gene>
<keyword evidence="2" id="KW-0808">Transferase</keyword>
<dbReference type="InterPro" id="IPR016181">
    <property type="entry name" value="Acyl_CoA_acyltransferase"/>
</dbReference>
<keyword evidence="3" id="KW-1185">Reference proteome</keyword>
<evidence type="ECO:0000313" key="3">
    <source>
        <dbReference type="Proteomes" id="UP000562984"/>
    </source>
</evidence>
<accession>A0A849AEI2</accession>
<dbReference type="EMBL" id="JABEND010000008">
    <property type="protein sequence ID" value="NNG36870.1"/>
    <property type="molecule type" value="Genomic_DNA"/>
</dbReference>
<comment type="caution">
    <text evidence="2">The sequence shown here is derived from an EMBL/GenBank/DDBJ whole genome shotgun (WGS) entry which is preliminary data.</text>
</comment>
<dbReference type="GO" id="GO:0016747">
    <property type="term" value="F:acyltransferase activity, transferring groups other than amino-acyl groups"/>
    <property type="evidence" value="ECO:0007669"/>
    <property type="project" value="InterPro"/>
</dbReference>
<protein>
    <submittedName>
        <fullName evidence="2">GNAT family N-acetyltransferase</fullName>
    </submittedName>
</protein>
<reference evidence="2 3" key="1">
    <citation type="submission" date="2020-05" db="EMBL/GenBank/DDBJ databases">
        <title>Nakamurella sp. DB0629 isolated from air conditioner.</title>
        <authorList>
            <person name="Kim D.H."/>
            <person name="Kim D.-U."/>
        </authorList>
    </citation>
    <scope>NUCLEOTIDE SEQUENCE [LARGE SCALE GENOMIC DNA]</scope>
    <source>
        <strain evidence="2 3">DB0629</strain>
    </source>
</reference>
<evidence type="ECO:0000313" key="2">
    <source>
        <dbReference type="EMBL" id="NNG36870.1"/>
    </source>
</evidence>
<dbReference type="Pfam" id="PF13508">
    <property type="entry name" value="Acetyltransf_7"/>
    <property type="match status" value="1"/>
</dbReference>
<dbReference type="AlphaFoldDB" id="A0A849AEI2"/>
<proteinExistence type="predicted"/>